<evidence type="ECO:0000259" key="7">
    <source>
        <dbReference type="PROSITE" id="PS50885"/>
    </source>
</evidence>
<evidence type="ECO:0000313" key="9">
    <source>
        <dbReference type="Proteomes" id="UP000199517"/>
    </source>
</evidence>
<gene>
    <name evidence="8" type="ORF">SAMN04489710_102345</name>
</gene>
<dbReference type="GO" id="GO:0005886">
    <property type="term" value="C:plasma membrane"/>
    <property type="evidence" value="ECO:0007669"/>
    <property type="project" value="TreeGrafter"/>
</dbReference>
<evidence type="ECO:0000259" key="6">
    <source>
        <dbReference type="PROSITE" id="PS50111"/>
    </source>
</evidence>
<name>A0A1I1SNF8_9BURK</name>
<dbReference type="RefSeq" id="WP_092950053.1">
    <property type="nucleotide sequence ID" value="NZ_FOMQ01000002.1"/>
</dbReference>
<dbReference type="PANTHER" id="PTHR43531">
    <property type="entry name" value="PROTEIN ICFG"/>
    <property type="match status" value="1"/>
</dbReference>
<feature type="domain" description="HAMP" evidence="7">
    <location>
        <begin position="98"/>
        <end position="150"/>
    </location>
</feature>
<sequence>MAWDGLRTGTRLVLAFGVLALLVAVLMGVGIADIGRAQDAHRAVLQAAAALPDAAQRAPIERAVAEAQGELSGLRAWLLGLGCAVFAVAFGAFVLLRRGIVAPLDQAILIAETVAAGDLSQEFSSDLQGDFGRLLGGLGTMEDTLTELVSRIKQSTDAIGASAGEIDAGNGDLARRTDEQVASLAETAASMEQLTATVRQNADRARSASGLAVAASGTAERGGTVVGQVVQTMQAISGSSHKIVDIIQVIEGIAFQTNILALNAAVEAARAGEQGRGFAVVAAEVRSLAQRSAVAAREIKGLIDTSVEQVQSGAGLVEQAGRTMEEIVRSVGQVTTLLGEISHALHEQSDGIAHVNQSVAQMDGTTQQNAALVQQASRAAAALNERAHDLQRAVGAFKLD</sequence>
<evidence type="ECO:0000256" key="5">
    <source>
        <dbReference type="SAM" id="Phobius"/>
    </source>
</evidence>
<feature type="transmembrane region" description="Helical" evidence="5">
    <location>
        <begin position="12"/>
        <end position="32"/>
    </location>
</feature>
<dbReference type="SMART" id="SM00283">
    <property type="entry name" value="MA"/>
    <property type="match status" value="1"/>
</dbReference>
<keyword evidence="5" id="KW-0472">Membrane</keyword>
<comment type="subcellular location">
    <subcellularLocation>
        <location evidence="1">Membrane</location>
    </subcellularLocation>
</comment>
<feature type="domain" description="Methyl-accepting transducer" evidence="6">
    <location>
        <begin position="155"/>
        <end position="384"/>
    </location>
</feature>
<proteinExistence type="inferred from homology"/>
<keyword evidence="4" id="KW-0807">Transducer</keyword>
<dbReference type="Proteomes" id="UP000199517">
    <property type="component" value="Unassembled WGS sequence"/>
</dbReference>
<evidence type="ECO:0000313" key="8">
    <source>
        <dbReference type="EMBL" id="SFD47987.1"/>
    </source>
</evidence>
<dbReference type="OrthoDB" id="9763018at2"/>
<dbReference type="STRING" id="32040.SAMN04489710_102345"/>
<dbReference type="InterPro" id="IPR004089">
    <property type="entry name" value="MCPsignal_dom"/>
</dbReference>
<dbReference type="GO" id="GO:0007165">
    <property type="term" value="P:signal transduction"/>
    <property type="evidence" value="ECO:0007669"/>
    <property type="project" value="UniProtKB-KW"/>
</dbReference>
<dbReference type="PANTHER" id="PTHR43531:SF14">
    <property type="entry name" value="METHYL-ACCEPTING CHEMOTAXIS PROTEIN I-RELATED"/>
    <property type="match status" value="1"/>
</dbReference>
<evidence type="ECO:0000256" key="3">
    <source>
        <dbReference type="ARBA" id="ARBA00029447"/>
    </source>
</evidence>
<dbReference type="InterPro" id="IPR003660">
    <property type="entry name" value="HAMP_dom"/>
</dbReference>
<keyword evidence="2" id="KW-0488">Methylation</keyword>
<dbReference type="AlphaFoldDB" id="A0A1I1SNF8"/>
<dbReference type="CDD" id="cd11386">
    <property type="entry name" value="MCP_signal"/>
    <property type="match status" value="1"/>
</dbReference>
<organism evidence="8 9">
    <name type="scientific">Paracidovorax konjaci</name>
    <dbReference type="NCBI Taxonomy" id="32040"/>
    <lineage>
        <taxon>Bacteria</taxon>
        <taxon>Pseudomonadati</taxon>
        <taxon>Pseudomonadota</taxon>
        <taxon>Betaproteobacteria</taxon>
        <taxon>Burkholderiales</taxon>
        <taxon>Comamonadaceae</taxon>
        <taxon>Paracidovorax</taxon>
    </lineage>
</organism>
<dbReference type="Pfam" id="PF00015">
    <property type="entry name" value="MCPsignal"/>
    <property type="match status" value="1"/>
</dbReference>
<protein>
    <submittedName>
        <fullName evidence="8">Methyl-accepting chemotaxis protein</fullName>
    </submittedName>
</protein>
<dbReference type="PROSITE" id="PS50885">
    <property type="entry name" value="HAMP"/>
    <property type="match status" value="1"/>
</dbReference>
<feature type="transmembrane region" description="Helical" evidence="5">
    <location>
        <begin position="76"/>
        <end position="96"/>
    </location>
</feature>
<dbReference type="PROSITE" id="PS50111">
    <property type="entry name" value="CHEMOTAXIS_TRANSDUC_2"/>
    <property type="match status" value="1"/>
</dbReference>
<keyword evidence="5" id="KW-0812">Transmembrane</keyword>
<accession>A0A1I1SNF8</accession>
<dbReference type="FunFam" id="1.10.287.950:FF:000001">
    <property type="entry name" value="Methyl-accepting chemotaxis sensory transducer"/>
    <property type="match status" value="1"/>
</dbReference>
<dbReference type="GO" id="GO:0006935">
    <property type="term" value="P:chemotaxis"/>
    <property type="evidence" value="ECO:0007669"/>
    <property type="project" value="TreeGrafter"/>
</dbReference>
<keyword evidence="9" id="KW-1185">Reference proteome</keyword>
<dbReference type="Gene3D" id="1.10.287.950">
    <property type="entry name" value="Methyl-accepting chemotaxis protein"/>
    <property type="match status" value="1"/>
</dbReference>
<evidence type="ECO:0000256" key="2">
    <source>
        <dbReference type="ARBA" id="ARBA00022481"/>
    </source>
</evidence>
<dbReference type="SUPFAM" id="SSF58104">
    <property type="entry name" value="Methyl-accepting chemotaxis protein (MCP) signaling domain"/>
    <property type="match status" value="1"/>
</dbReference>
<reference evidence="9" key="1">
    <citation type="submission" date="2016-10" db="EMBL/GenBank/DDBJ databases">
        <authorList>
            <person name="Varghese N."/>
            <person name="Submissions S."/>
        </authorList>
    </citation>
    <scope>NUCLEOTIDE SEQUENCE [LARGE SCALE GENOMIC DNA]</scope>
    <source>
        <strain evidence="9">DSM 7481</strain>
    </source>
</reference>
<comment type="similarity">
    <text evidence="3">Belongs to the methyl-accepting chemotaxis (MCP) protein family.</text>
</comment>
<keyword evidence="5" id="KW-1133">Transmembrane helix</keyword>
<evidence type="ECO:0000256" key="4">
    <source>
        <dbReference type="PROSITE-ProRule" id="PRU00284"/>
    </source>
</evidence>
<dbReference type="InterPro" id="IPR051310">
    <property type="entry name" value="MCP_chemotaxis"/>
</dbReference>
<dbReference type="EMBL" id="FOMQ01000002">
    <property type="protein sequence ID" value="SFD47987.1"/>
    <property type="molecule type" value="Genomic_DNA"/>
</dbReference>
<evidence type="ECO:0000256" key="1">
    <source>
        <dbReference type="ARBA" id="ARBA00004370"/>
    </source>
</evidence>
<dbReference type="GO" id="GO:0004888">
    <property type="term" value="F:transmembrane signaling receptor activity"/>
    <property type="evidence" value="ECO:0007669"/>
    <property type="project" value="TreeGrafter"/>
</dbReference>